<dbReference type="EMBL" id="LKET01000032">
    <property type="protein sequence ID" value="KPU44158.1"/>
    <property type="molecule type" value="Genomic_DNA"/>
</dbReference>
<comment type="subunit">
    <text evidence="2">Interacts with ribosomal protein uL14 (rplN).</text>
</comment>
<dbReference type="NCBIfam" id="TIGR00090">
    <property type="entry name" value="rsfS_iojap_ybeB"/>
    <property type="match status" value="1"/>
</dbReference>
<dbReference type="GO" id="GO:0090071">
    <property type="term" value="P:negative regulation of ribosome biogenesis"/>
    <property type="evidence" value="ECO:0007669"/>
    <property type="project" value="UniProtKB-UniRule"/>
</dbReference>
<gene>
    <name evidence="2 3" type="primary">rsfS</name>
    <name evidence="3" type="ORF">OXPF_23260</name>
</gene>
<dbReference type="Pfam" id="PF02410">
    <property type="entry name" value="RsfS"/>
    <property type="match status" value="1"/>
</dbReference>
<comment type="subcellular location">
    <subcellularLocation>
        <location evidence="2">Cytoplasm</location>
    </subcellularLocation>
</comment>
<dbReference type="Proteomes" id="UP000050326">
    <property type="component" value="Unassembled WGS sequence"/>
</dbReference>
<dbReference type="SUPFAM" id="SSF81301">
    <property type="entry name" value="Nucleotidyltransferase"/>
    <property type="match status" value="1"/>
</dbReference>
<dbReference type="InterPro" id="IPR043519">
    <property type="entry name" value="NT_sf"/>
</dbReference>
<comment type="caution">
    <text evidence="3">The sequence shown here is derived from an EMBL/GenBank/DDBJ whole genome shotgun (WGS) entry which is preliminary data.</text>
</comment>
<evidence type="ECO:0000313" key="3">
    <source>
        <dbReference type="EMBL" id="KPU44158.1"/>
    </source>
</evidence>
<keyword evidence="2" id="KW-0678">Repressor</keyword>
<dbReference type="GO" id="GO:0005737">
    <property type="term" value="C:cytoplasm"/>
    <property type="evidence" value="ECO:0007669"/>
    <property type="project" value="UniProtKB-SubCell"/>
</dbReference>
<dbReference type="Gene3D" id="3.30.460.10">
    <property type="entry name" value="Beta Polymerase, domain 2"/>
    <property type="match status" value="1"/>
</dbReference>
<proteinExistence type="inferred from homology"/>
<keyword evidence="4" id="KW-1185">Reference proteome</keyword>
<evidence type="ECO:0000256" key="1">
    <source>
        <dbReference type="ARBA" id="ARBA00010574"/>
    </source>
</evidence>
<dbReference type="GO" id="GO:0042256">
    <property type="term" value="P:cytosolic ribosome assembly"/>
    <property type="evidence" value="ECO:0007669"/>
    <property type="project" value="UniProtKB-UniRule"/>
</dbReference>
<accession>A0A0P8WNN2</accession>
<name>A0A0P8WNN2_9CLOT</name>
<keyword evidence="2" id="KW-0810">Translation regulation</keyword>
<sequence>MLDDSKALILHACNAGENKKAKDIKVLDISSISPITDYFVLFSGSSTVQVRAIADEVEEKLTEKGYALLHKEGYNASRWILLDFGDVIVHVFHEEDREFYNLERLWADADVINF</sequence>
<dbReference type="AlphaFoldDB" id="A0A0P8WNN2"/>
<dbReference type="GO" id="GO:0017148">
    <property type="term" value="P:negative regulation of translation"/>
    <property type="evidence" value="ECO:0007669"/>
    <property type="project" value="UniProtKB-UniRule"/>
</dbReference>
<dbReference type="InterPro" id="IPR004394">
    <property type="entry name" value="Iojap/RsfS/C7orf30"/>
</dbReference>
<dbReference type="RefSeq" id="WP_054875350.1">
    <property type="nucleotide sequence ID" value="NZ_LKET01000032.1"/>
</dbReference>
<dbReference type="PANTHER" id="PTHR21043">
    <property type="entry name" value="IOJAP SUPERFAMILY ORTHOLOG"/>
    <property type="match status" value="1"/>
</dbReference>
<dbReference type="PANTHER" id="PTHR21043:SF0">
    <property type="entry name" value="MITOCHONDRIAL ASSEMBLY OF RIBOSOMAL LARGE SUBUNIT PROTEIN 1"/>
    <property type="match status" value="1"/>
</dbReference>
<evidence type="ECO:0000256" key="2">
    <source>
        <dbReference type="HAMAP-Rule" id="MF_01477"/>
    </source>
</evidence>
<dbReference type="OrthoDB" id="9793681at2"/>
<reference evidence="3 4" key="1">
    <citation type="submission" date="2015-09" db="EMBL/GenBank/DDBJ databases">
        <title>Genome sequence of Oxobacter pfennigii DSM 3222.</title>
        <authorList>
            <person name="Poehlein A."/>
            <person name="Bengelsdorf F.R."/>
            <person name="Schiel-Bengelsdorf B."/>
            <person name="Duerre P."/>
            <person name="Daniel R."/>
        </authorList>
    </citation>
    <scope>NUCLEOTIDE SEQUENCE [LARGE SCALE GENOMIC DNA]</scope>
    <source>
        <strain evidence="3 4">DSM 3222</strain>
    </source>
</reference>
<protein>
    <recommendedName>
        <fullName evidence="2">Ribosomal silencing factor RsfS</fullName>
    </recommendedName>
</protein>
<dbReference type="HAMAP" id="MF_01477">
    <property type="entry name" value="Iojap_RsfS"/>
    <property type="match status" value="1"/>
</dbReference>
<evidence type="ECO:0000313" key="4">
    <source>
        <dbReference type="Proteomes" id="UP000050326"/>
    </source>
</evidence>
<comment type="similarity">
    <text evidence="1 2">Belongs to the Iojap/RsfS family.</text>
</comment>
<comment type="function">
    <text evidence="2">Functions as a ribosomal silencing factor. Interacts with ribosomal protein uL14 (rplN), blocking formation of intersubunit bridge B8. Prevents association of the 30S and 50S ribosomal subunits and the formation of functional ribosomes, thus repressing translation.</text>
</comment>
<dbReference type="STRING" id="36849.OXPF_23260"/>
<keyword evidence="2" id="KW-0963">Cytoplasm</keyword>
<organism evidence="3 4">
    <name type="scientific">Oxobacter pfennigii</name>
    <dbReference type="NCBI Taxonomy" id="36849"/>
    <lineage>
        <taxon>Bacteria</taxon>
        <taxon>Bacillati</taxon>
        <taxon>Bacillota</taxon>
        <taxon>Clostridia</taxon>
        <taxon>Eubacteriales</taxon>
        <taxon>Clostridiaceae</taxon>
        <taxon>Oxobacter</taxon>
    </lineage>
</organism>
<dbReference type="GO" id="GO:0043023">
    <property type="term" value="F:ribosomal large subunit binding"/>
    <property type="evidence" value="ECO:0007669"/>
    <property type="project" value="TreeGrafter"/>
</dbReference>
<dbReference type="PATRIC" id="fig|36849.3.peg.2451"/>